<gene>
    <name evidence="2" type="ORF">KBJ98_07185</name>
</gene>
<accession>A0ABS5D383</accession>
<comment type="caution">
    <text evidence="2">The sequence shown here is derived from an EMBL/GenBank/DDBJ whole genome shotgun (WGS) entry which is preliminary data.</text>
</comment>
<dbReference type="EMBL" id="JAGPXB010000005">
    <property type="protein sequence ID" value="MBQ0908482.1"/>
    <property type="molecule type" value="Genomic_DNA"/>
</dbReference>
<keyword evidence="3" id="KW-1185">Reference proteome</keyword>
<evidence type="ECO:0000313" key="2">
    <source>
        <dbReference type="EMBL" id="MBQ0908482.1"/>
    </source>
</evidence>
<dbReference type="RefSeq" id="WP_210789074.1">
    <property type="nucleotide sequence ID" value="NZ_JAGPXB010000005.1"/>
</dbReference>
<evidence type="ECO:0000256" key="1">
    <source>
        <dbReference type="SAM" id="Phobius"/>
    </source>
</evidence>
<dbReference type="Proteomes" id="UP000679008">
    <property type="component" value="Unassembled WGS sequence"/>
</dbReference>
<evidence type="ECO:0008006" key="4">
    <source>
        <dbReference type="Google" id="ProtNLM"/>
    </source>
</evidence>
<keyword evidence="1" id="KW-0812">Transmembrane</keyword>
<name>A0ABS5D383_9FLAO</name>
<organism evidence="2 3">
    <name type="scientific">Flavobacterium erciyesense</name>
    <dbReference type="NCBI Taxonomy" id="2825842"/>
    <lineage>
        <taxon>Bacteria</taxon>
        <taxon>Pseudomonadati</taxon>
        <taxon>Bacteroidota</taxon>
        <taxon>Flavobacteriia</taxon>
        <taxon>Flavobacteriales</taxon>
        <taxon>Flavobacteriaceae</taxon>
        <taxon>Flavobacterium</taxon>
    </lineage>
</organism>
<keyword evidence="1" id="KW-1133">Transmembrane helix</keyword>
<reference evidence="2 3" key="1">
    <citation type="submission" date="2021-04" db="EMBL/GenBank/DDBJ databases">
        <title>Description of novel Flavobacterium sp. F-328.</title>
        <authorList>
            <person name="Saticioglu I.B."/>
        </authorList>
    </citation>
    <scope>NUCLEOTIDE SEQUENCE [LARGE SCALE GENOMIC DNA]</scope>
    <source>
        <strain evidence="2 3">F-328</strain>
    </source>
</reference>
<evidence type="ECO:0000313" key="3">
    <source>
        <dbReference type="Proteomes" id="UP000679008"/>
    </source>
</evidence>
<protein>
    <recommendedName>
        <fullName evidence="4">TMhelix containing protein</fullName>
    </recommendedName>
</protein>
<proteinExistence type="predicted"/>
<keyword evidence="1" id="KW-0472">Membrane</keyword>
<sequence>MNKITLIFGSIFTLAVSVLFFINLSNDHKECGKIVKNHVDASGNKVEVVEHICKENYSF</sequence>
<feature type="transmembrane region" description="Helical" evidence="1">
    <location>
        <begin position="6"/>
        <end position="24"/>
    </location>
</feature>